<dbReference type="SMART" id="SM00954">
    <property type="entry name" value="RelA_SpoT"/>
    <property type="match status" value="1"/>
</dbReference>
<evidence type="ECO:0000256" key="4">
    <source>
        <dbReference type="RuleBase" id="RU003847"/>
    </source>
</evidence>
<comment type="function">
    <text evidence="3">In eubacteria ppGpp (guanosine 3'-diphosphate 5'-diphosphate) is a mediator of the stringent response that coordinates a variety of cellular activities in response to changes in nutritional abundance. This enzyme catalyzes the degradation of ppGpp into GDP. It may also be capable of catalyzing the synthesis of ppGpp.</text>
</comment>
<dbReference type="FunFam" id="1.10.3210.10:FF:000001">
    <property type="entry name" value="GTP pyrophosphokinase RelA"/>
    <property type="match status" value="1"/>
</dbReference>
<proteinExistence type="inferred from homology"/>
<dbReference type="CDD" id="cd05399">
    <property type="entry name" value="NT_Rel-Spo_like"/>
    <property type="match status" value="1"/>
</dbReference>
<organism evidence="8 9">
    <name type="scientific">Williamsoniiplasma luminosum</name>
    <dbReference type="NCBI Taxonomy" id="214888"/>
    <lineage>
        <taxon>Bacteria</taxon>
        <taxon>Bacillati</taxon>
        <taxon>Mycoplasmatota</taxon>
        <taxon>Mollicutes</taxon>
        <taxon>Entomoplasmatales</taxon>
        <taxon>Williamsoniiplasma</taxon>
    </lineage>
</organism>
<evidence type="ECO:0000313" key="9">
    <source>
        <dbReference type="Proteomes" id="UP000232063"/>
    </source>
</evidence>
<feature type="domain" description="HD" evidence="6">
    <location>
        <begin position="66"/>
        <end position="165"/>
    </location>
</feature>
<dbReference type="FunFam" id="3.10.20.30:FF:000002">
    <property type="entry name" value="GTP pyrophosphokinase (RelA/SpoT)"/>
    <property type="match status" value="1"/>
</dbReference>
<dbReference type="InterPro" id="IPR045865">
    <property type="entry name" value="ACT-like_dom_sf"/>
</dbReference>
<keyword evidence="9" id="KW-1185">Reference proteome</keyword>
<evidence type="ECO:0000256" key="3">
    <source>
        <dbReference type="ARBA" id="ARBA00056789"/>
    </source>
</evidence>
<feature type="domain" description="ACT" evidence="5">
    <location>
        <begin position="682"/>
        <end position="757"/>
    </location>
</feature>
<dbReference type="Gene3D" id="3.30.460.10">
    <property type="entry name" value="Beta Polymerase, domain 2"/>
    <property type="match status" value="1"/>
</dbReference>
<dbReference type="GO" id="GO:0016301">
    <property type="term" value="F:kinase activity"/>
    <property type="evidence" value="ECO:0007669"/>
    <property type="project" value="UniProtKB-KW"/>
</dbReference>
<dbReference type="Gene3D" id="3.10.20.30">
    <property type="match status" value="1"/>
</dbReference>
<evidence type="ECO:0000256" key="2">
    <source>
        <dbReference type="ARBA" id="ARBA00041770"/>
    </source>
</evidence>
<dbReference type="GO" id="GO:0005886">
    <property type="term" value="C:plasma membrane"/>
    <property type="evidence" value="ECO:0007669"/>
    <property type="project" value="TreeGrafter"/>
</dbReference>
<dbReference type="RefSeq" id="WP_051449461.1">
    <property type="nucleotide sequence ID" value="NZ_CP024963.1"/>
</dbReference>
<dbReference type="InterPro" id="IPR006674">
    <property type="entry name" value="HD_domain"/>
</dbReference>
<dbReference type="Proteomes" id="UP000232063">
    <property type="component" value="Chromosome"/>
</dbReference>
<dbReference type="Pfam" id="PF13291">
    <property type="entry name" value="ACT_4"/>
    <property type="match status" value="1"/>
</dbReference>
<dbReference type="InterPro" id="IPR002912">
    <property type="entry name" value="ACT_dom"/>
</dbReference>
<keyword evidence="8" id="KW-0808">Transferase</keyword>
<comment type="similarity">
    <text evidence="4">Belongs to the relA/spoT family.</text>
</comment>
<dbReference type="EMBL" id="CP024963">
    <property type="protein sequence ID" value="ATZ17358.1"/>
    <property type="molecule type" value="Genomic_DNA"/>
</dbReference>
<dbReference type="KEGG" id="elj:ELUMI_v1c06360"/>
<evidence type="ECO:0000259" key="6">
    <source>
        <dbReference type="PROSITE" id="PS51831"/>
    </source>
</evidence>
<dbReference type="InterPro" id="IPR012675">
    <property type="entry name" value="Beta-grasp_dom_sf"/>
</dbReference>
<dbReference type="CDD" id="cd01668">
    <property type="entry name" value="TGS_RSH"/>
    <property type="match status" value="1"/>
</dbReference>
<dbReference type="InterPro" id="IPR033655">
    <property type="entry name" value="TGS_RelA/SpoT"/>
</dbReference>
<name>A0A2K8NVY5_9MOLU</name>
<keyword evidence="8" id="KW-0418">Kinase</keyword>
<dbReference type="InterPro" id="IPR012676">
    <property type="entry name" value="TGS-like"/>
</dbReference>
<dbReference type="InterPro" id="IPR004811">
    <property type="entry name" value="RelA/Spo_fam"/>
</dbReference>
<dbReference type="GO" id="GO:0015969">
    <property type="term" value="P:guanosine tetraphosphate metabolic process"/>
    <property type="evidence" value="ECO:0007669"/>
    <property type="project" value="InterPro"/>
</dbReference>
<evidence type="ECO:0000259" key="5">
    <source>
        <dbReference type="PROSITE" id="PS51671"/>
    </source>
</evidence>
<dbReference type="PANTHER" id="PTHR21262:SF31">
    <property type="entry name" value="GTP PYROPHOSPHOKINASE"/>
    <property type="match status" value="1"/>
</dbReference>
<sequence>MALISINRTKWTRKKLDIVQIEQFEQLNRILQTYISSKKDLKAIKDAYIFAELNHKGQKRKNNDPYIFHPLSTAYYLAQFKMGPKTIIAGLLHDILEDTPITAPMLANKFGEEVAGLVEAITKVSYFAKENREQQKGEYLRKIYLSMAKDIRVIIIKFADRLHNMLTIENLSKEKQQIIAKETLETYSSIAHRIGMKQVKTALEDMSFQILNPEEYNKIQELMKTNEVQRYETINHLMIEIESYLRKEKHIKIVDIFGRPKTIYSVYRKMHQFNHSFEDLKDLLAIRIIAKSNDDCYKILGFLHNKYTPLAGRFKDYIATPKNGVYQSLHTTLSDHFGNIFEVQIRTEGMDDIAETGAAAHWAYKTDEKIDINKKQKEIDEKIDIFKRIIDLDQSSGNDNQEENIEKVLKQDFFTEMIYILTPDKKIISLPFGSTVLDFAYRIHTEVGQHAMGAKIDGIFYPINTILNSGQLVEIKTSSKQHPTHEWLKMVQTSNARNRIKKYLISEMKEANIKDKKDENKIIADRIENNIISYINQHELKRKKDNPNIILEKIKKLGYSSMEDFFLGIHRGEYTIANAVDQVFIDHSISKDAIALESMNSAKKTVNNDYKNDILVSGIDNLKVQIASCCLPIPTENIIGYVSKGHGIKVHLVQCPNVVENERTIDVSWNPNMFQKNFYITKIKFFANDQPNLIYDISKALTSTKTAINSIKISNDEKKLLATGTIKVKVQNSDQLSMIMSTLKSLSAIQTVEREMES</sequence>
<gene>
    <name evidence="8" type="primary">relA</name>
    <name evidence="8" type="ORF">ELUMI_v1c06360</name>
</gene>
<dbReference type="SMART" id="SM00471">
    <property type="entry name" value="HDc"/>
    <property type="match status" value="1"/>
</dbReference>
<feature type="domain" description="TGS" evidence="7">
    <location>
        <begin position="416"/>
        <end position="477"/>
    </location>
</feature>
<dbReference type="CDD" id="cd04876">
    <property type="entry name" value="ACT_RelA-SpoT"/>
    <property type="match status" value="1"/>
</dbReference>
<dbReference type="Gene3D" id="3.30.70.260">
    <property type="match status" value="1"/>
</dbReference>
<dbReference type="Gene3D" id="1.10.3210.10">
    <property type="entry name" value="Hypothetical protein af1432"/>
    <property type="match status" value="1"/>
</dbReference>
<dbReference type="InterPro" id="IPR003607">
    <property type="entry name" value="HD/PDEase_dom"/>
</dbReference>
<dbReference type="InterPro" id="IPR007685">
    <property type="entry name" value="RelA_SpoT"/>
</dbReference>
<dbReference type="OrthoDB" id="9805041at2"/>
<dbReference type="InterPro" id="IPR004095">
    <property type="entry name" value="TGS"/>
</dbReference>
<comment type="pathway">
    <text evidence="1">Purine metabolism.</text>
</comment>
<evidence type="ECO:0000259" key="7">
    <source>
        <dbReference type="PROSITE" id="PS51880"/>
    </source>
</evidence>
<dbReference type="PROSITE" id="PS51831">
    <property type="entry name" value="HD"/>
    <property type="match status" value="1"/>
</dbReference>
<protein>
    <recommendedName>
        <fullName evidence="2">Penta-phosphate guanosine-3'-pyrophosphohydrolase</fullName>
    </recommendedName>
</protein>
<dbReference type="Pfam" id="PF13328">
    <property type="entry name" value="HD_4"/>
    <property type="match status" value="1"/>
</dbReference>
<dbReference type="SUPFAM" id="SSF81301">
    <property type="entry name" value="Nucleotidyltransferase"/>
    <property type="match status" value="1"/>
</dbReference>
<dbReference type="NCBIfam" id="TIGR00691">
    <property type="entry name" value="spoT_relA"/>
    <property type="match status" value="1"/>
</dbReference>
<dbReference type="Pfam" id="PF04607">
    <property type="entry name" value="RelA_SpoT"/>
    <property type="match status" value="1"/>
</dbReference>
<dbReference type="PROSITE" id="PS51671">
    <property type="entry name" value="ACT"/>
    <property type="match status" value="1"/>
</dbReference>
<dbReference type="PROSITE" id="PS51880">
    <property type="entry name" value="TGS"/>
    <property type="match status" value="1"/>
</dbReference>
<dbReference type="SUPFAM" id="SSF109604">
    <property type="entry name" value="HD-domain/PDEase-like"/>
    <property type="match status" value="1"/>
</dbReference>
<dbReference type="CDD" id="cd00077">
    <property type="entry name" value="HDc"/>
    <property type="match status" value="1"/>
</dbReference>
<dbReference type="PANTHER" id="PTHR21262">
    <property type="entry name" value="GUANOSINE-3',5'-BIS DIPHOSPHATE 3'-PYROPHOSPHOHYDROLASE"/>
    <property type="match status" value="1"/>
</dbReference>
<dbReference type="SUPFAM" id="SSF81271">
    <property type="entry name" value="TGS-like"/>
    <property type="match status" value="1"/>
</dbReference>
<dbReference type="Pfam" id="PF02824">
    <property type="entry name" value="TGS"/>
    <property type="match status" value="1"/>
</dbReference>
<reference evidence="8 9" key="1">
    <citation type="submission" date="2017-11" db="EMBL/GenBank/DDBJ databases">
        <title>Genome sequence of Entomoplasma luminosum PIMN-1 (ATCC 49195).</title>
        <authorList>
            <person name="Lo W.-S."/>
            <person name="Gasparich G.E."/>
            <person name="Kuo C.-H."/>
        </authorList>
    </citation>
    <scope>NUCLEOTIDE SEQUENCE [LARGE SCALE GENOMIC DNA]</scope>
    <source>
        <strain evidence="8 9">PIMN-1</strain>
    </source>
</reference>
<dbReference type="AlphaFoldDB" id="A0A2K8NVY5"/>
<evidence type="ECO:0000256" key="1">
    <source>
        <dbReference type="ARBA" id="ARBA00025704"/>
    </source>
</evidence>
<evidence type="ECO:0000313" key="8">
    <source>
        <dbReference type="EMBL" id="ATZ17358.1"/>
    </source>
</evidence>
<dbReference type="InterPro" id="IPR043519">
    <property type="entry name" value="NT_sf"/>
</dbReference>
<dbReference type="SUPFAM" id="SSF55021">
    <property type="entry name" value="ACT-like"/>
    <property type="match status" value="1"/>
</dbReference>
<accession>A0A2K8NVY5</accession>